<dbReference type="InterPro" id="IPR001623">
    <property type="entry name" value="DnaJ_domain"/>
</dbReference>
<sequence>MDESCCGDEDEDTWTDTLESFFAKADAYHPSHVVAYLQRRFLRLEQVPTAPSLEDPFAVLQLPRDSGDVEVRRAYRRLALVAHPDKPNGDAATFQRIAGAYEVLRDPVQRAKYQERRDSSLREMRVVLRPRREVVRDVVQDVVFAMGSVREWASQMWHCGEEQASVCRVRSCVRRPDLLRQECANGGRSRDLSRLAAFL</sequence>
<dbReference type="PROSITE" id="PS00636">
    <property type="entry name" value="DNAJ_1"/>
    <property type="match status" value="1"/>
</dbReference>
<dbReference type="InterPro" id="IPR036869">
    <property type="entry name" value="J_dom_sf"/>
</dbReference>
<evidence type="ECO:0000259" key="2">
    <source>
        <dbReference type="PROSITE" id="PS50076"/>
    </source>
</evidence>
<gene>
    <name evidence="3" type="ORF">NSCI0253_LOCUS14372</name>
</gene>
<dbReference type="InterPro" id="IPR051948">
    <property type="entry name" value="Hsp70_co-chaperone_J-domain"/>
</dbReference>
<dbReference type="PANTHER" id="PTHR44360:SF1">
    <property type="entry name" value="DNAJ HOMOLOG SUBFAMILY B MEMBER 9"/>
    <property type="match status" value="1"/>
</dbReference>
<dbReference type="InterPro" id="IPR018253">
    <property type="entry name" value="DnaJ_domain_CS"/>
</dbReference>
<evidence type="ECO:0000313" key="3">
    <source>
        <dbReference type="EMBL" id="CAD8840024.1"/>
    </source>
</evidence>
<dbReference type="AlphaFoldDB" id="A0A7S1A2T0"/>
<dbReference type="GO" id="GO:0005783">
    <property type="term" value="C:endoplasmic reticulum"/>
    <property type="evidence" value="ECO:0007669"/>
    <property type="project" value="TreeGrafter"/>
</dbReference>
<evidence type="ECO:0000256" key="1">
    <source>
        <dbReference type="ARBA" id="ARBA00023186"/>
    </source>
</evidence>
<organism evidence="3">
    <name type="scientific">Noctiluca scintillans</name>
    <name type="common">Sea sparkle</name>
    <name type="synonym">Red tide dinoflagellate</name>
    <dbReference type="NCBI Taxonomy" id="2966"/>
    <lineage>
        <taxon>Eukaryota</taxon>
        <taxon>Sar</taxon>
        <taxon>Alveolata</taxon>
        <taxon>Dinophyceae</taxon>
        <taxon>Noctilucales</taxon>
        <taxon>Noctilucaceae</taxon>
        <taxon>Noctiluca</taxon>
    </lineage>
</organism>
<proteinExistence type="predicted"/>
<dbReference type="GO" id="GO:0051087">
    <property type="term" value="F:protein-folding chaperone binding"/>
    <property type="evidence" value="ECO:0007669"/>
    <property type="project" value="TreeGrafter"/>
</dbReference>
<dbReference type="GO" id="GO:0051787">
    <property type="term" value="F:misfolded protein binding"/>
    <property type="evidence" value="ECO:0007669"/>
    <property type="project" value="TreeGrafter"/>
</dbReference>
<dbReference type="PANTHER" id="PTHR44360">
    <property type="entry name" value="DNAJ HOMOLOG SUBFAMILY B MEMBER 9"/>
    <property type="match status" value="1"/>
</dbReference>
<accession>A0A7S1A2T0</accession>
<keyword evidence="1" id="KW-0143">Chaperone</keyword>
<dbReference type="SUPFAM" id="SSF46565">
    <property type="entry name" value="Chaperone J-domain"/>
    <property type="match status" value="1"/>
</dbReference>
<reference evidence="3" key="1">
    <citation type="submission" date="2021-01" db="EMBL/GenBank/DDBJ databases">
        <authorList>
            <person name="Corre E."/>
            <person name="Pelletier E."/>
            <person name="Niang G."/>
            <person name="Scheremetjew M."/>
            <person name="Finn R."/>
            <person name="Kale V."/>
            <person name="Holt S."/>
            <person name="Cochrane G."/>
            <person name="Meng A."/>
            <person name="Brown T."/>
            <person name="Cohen L."/>
        </authorList>
    </citation>
    <scope>NUCLEOTIDE SEQUENCE</scope>
</reference>
<dbReference type="Pfam" id="PF00226">
    <property type="entry name" value="DnaJ"/>
    <property type="match status" value="1"/>
</dbReference>
<name>A0A7S1A2T0_NOCSC</name>
<dbReference type="GO" id="GO:0036503">
    <property type="term" value="P:ERAD pathway"/>
    <property type="evidence" value="ECO:0007669"/>
    <property type="project" value="TreeGrafter"/>
</dbReference>
<dbReference type="CDD" id="cd06257">
    <property type="entry name" value="DnaJ"/>
    <property type="match status" value="1"/>
</dbReference>
<dbReference type="PROSITE" id="PS50076">
    <property type="entry name" value="DNAJ_2"/>
    <property type="match status" value="1"/>
</dbReference>
<dbReference type="Gene3D" id="1.10.287.110">
    <property type="entry name" value="DnaJ domain"/>
    <property type="match status" value="1"/>
</dbReference>
<protein>
    <recommendedName>
        <fullName evidence="2">J domain-containing protein</fullName>
    </recommendedName>
</protein>
<dbReference type="EMBL" id="HBFQ01020564">
    <property type="protein sequence ID" value="CAD8840024.1"/>
    <property type="molecule type" value="Transcribed_RNA"/>
</dbReference>
<feature type="domain" description="J" evidence="2">
    <location>
        <begin position="55"/>
        <end position="117"/>
    </location>
</feature>
<dbReference type="SMART" id="SM00271">
    <property type="entry name" value="DnaJ"/>
    <property type="match status" value="1"/>
</dbReference>